<comment type="caution">
    <text evidence="5">The sequence shown here is derived from an EMBL/GenBank/DDBJ whole genome shotgun (WGS) entry which is preliminary data.</text>
</comment>
<gene>
    <name evidence="5" type="ORF">Fcan01_03894</name>
</gene>
<evidence type="ECO:0000259" key="4">
    <source>
        <dbReference type="Pfam" id="PF04064"/>
    </source>
</evidence>
<feature type="domain" description="Protein HGH1 C-terminal" evidence="4">
    <location>
        <begin position="389"/>
        <end position="440"/>
    </location>
</feature>
<comment type="similarity">
    <text evidence="1">Belongs to the HGH1 family.</text>
</comment>
<dbReference type="SUPFAM" id="SSF48371">
    <property type="entry name" value="ARM repeat"/>
    <property type="match status" value="1"/>
</dbReference>
<feature type="domain" description="Protein HGH1 N-terminal" evidence="3">
    <location>
        <begin position="264"/>
        <end position="364"/>
    </location>
</feature>
<reference evidence="5 6" key="1">
    <citation type="submission" date="2015-12" db="EMBL/GenBank/DDBJ databases">
        <title>The genome of Folsomia candida.</title>
        <authorList>
            <person name="Faddeeva A."/>
            <person name="Derks M.F."/>
            <person name="Anvar Y."/>
            <person name="Smit S."/>
            <person name="Van Straalen N."/>
            <person name="Roelofs D."/>
        </authorList>
    </citation>
    <scope>NUCLEOTIDE SEQUENCE [LARGE SCALE GENOMIC DNA]</scope>
    <source>
        <strain evidence="5 6">VU population</strain>
        <tissue evidence="5">Whole body</tissue>
    </source>
</reference>
<feature type="compositionally biased region" description="Gly residues" evidence="2">
    <location>
        <begin position="8"/>
        <end position="18"/>
    </location>
</feature>
<dbReference type="InterPro" id="IPR007205">
    <property type="entry name" value="Protein_HGH1_N"/>
</dbReference>
<proteinExistence type="inferred from homology"/>
<evidence type="ECO:0000313" key="6">
    <source>
        <dbReference type="Proteomes" id="UP000198287"/>
    </source>
</evidence>
<protein>
    <submittedName>
        <fullName evidence="5">Protein HGH1</fullName>
    </submittedName>
</protein>
<organism evidence="5 6">
    <name type="scientific">Folsomia candida</name>
    <name type="common">Springtail</name>
    <dbReference type="NCBI Taxonomy" id="158441"/>
    <lineage>
        <taxon>Eukaryota</taxon>
        <taxon>Metazoa</taxon>
        <taxon>Ecdysozoa</taxon>
        <taxon>Arthropoda</taxon>
        <taxon>Hexapoda</taxon>
        <taxon>Collembola</taxon>
        <taxon>Entomobryomorpha</taxon>
        <taxon>Isotomoidea</taxon>
        <taxon>Isotomidae</taxon>
        <taxon>Proisotominae</taxon>
        <taxon>Folsomia</taxon>
    </lineage>
</organism>
<keyword evidence="6" id="KW-1185">Reference proteome</keyword>
<dbReference type="OrthoDB" id="338814at2759"/>
<dbReference type="Pfam" id="PF04063">
    <property type="entry name" value="DUF383"/>
    <property type="match status" value="1"/>
</dbReference>
<dbReference type="EMBL" id="LNIX01000001">
    <property type="protein sequence ID" value="OXA62651.1"/>
    <property type="molecule type" value="Genomic_DNA"/>
</dbReference>
<evidence type="ECO:0000256" key="1">
    <source>
        <dbReference type="ARBA" id="ARBA00006712"/>
    </source>
</evidence>
<feature type="region of interest" description="Disordered" evidence="2">
    <location>
        <begin position="1"/>
        <end position="58"/>
    </location>
</feature>
<dbReference type="Proteomes" id="UP000198287">
    <property type="component" value="Unassembled WGS sequence"/>
</dbReference>
<name>A0A226F0G9_FOLCA</name>
<dbReference type="Pfam" id="PF04064">
    <property type="entry name" value="DUF384"/>
    <property type="match status" value="1"/>
</dbReference>
<evidence type="ECO:0000256" key="2">
    <source>
        <dbReference type="SAM" id="MobiDB-lite"/>
    </source>
</evidence>
<dbReference type="STRING" id="158441.A0A226F0G9"/>
<dbReference type="InterPro" id="IPR039717">
    <property type="entry name" value="Hgh1"/>
</dbReference>
<feature type="compositionally biased region" description="Low complexity" evidence="2">
    <location>
        <begin position="472"/>
        <end position="484"/>
    </location>
</feature>
<dbReference type="PANTHER" id="PTHR13387:SF9">
    <property type="entry name" value="PROTEIN HGH1 HOMOLOG"/>
    <property type="match status" value="1"/>
</dbReference>
<feature type="compositionally biased region" description="Basic and acidic residues" evidence="2">
    <location>
        <begin position="39"/>
        <end position="53"/>
    </location>
</feature>
<dbReference type="AlphaFoldDB" id="A0A226F0G9"/>
<evidence type="ECO:0000259" key="3">
    <source>
        <dbReference type="Pfam" id="PF04063"/>
    </source>
</evidence>
<feature type="region of interest" description="Disordered" evidence="2">
    <location>
        <begin position="468"/>
        <end position="507"/>
    </location>
</feature>
<evidence type="ECO:0000313" key="5">
    <source>
        <dbReference type="EMBL" id="OXA62651.1"/>
    </source>
</evidence>
<accession>A0A226F0G9</accession>
<dbReference type="InterPro" id="IPR016024">
    <property type="entry name" value="ARM-type_fold"/>
</dbReference>
<feature type="compositionally biased region" description="Basic and acidic residues" evidence="2">
    <location>
        <begin position="19"/>
        <end position="28"/>
    </location>
</feature>
<sequence>MAAVPGSSKGGVSGGGEGDVAREVEKNEGAVGEDDGDETTGRIDNRPTFRTDDLGAEGGGDFEKGHRIVYEFHEQMNNLVLEFMDLVRKLPKGFEKKFDRNELVSHLEVIGRIAYDRESEFLKIVRSDKELAIKLWDFLVYSTATVLNRIIEKKNSLLSRPVAKTYRFLKTNEDAIRLAFCAISNFVGADIDVIPVTKYAEMIIVLGPIWKEGSFDEFGRLSYFPLENLVWKVERAEHFLDVGLLSMPDLIARCRSYPFNSTQFAGLLAIILNLCQVQRANKDLLTMSLPYEEELLISHLLEGVKLENPIEVRLAVTGMLKNMAFYPESHETILNREYGIITYAIIPIAGTTSIILEQEDEEIFYAIKSNEVVDRDPNPGVRKNVIEFIYQMCAMRSTREALRKLKLYEVLREYHTAEVVPELKDLLEDVINVMIRTELEIGVSNLKDIDLTTPKKAEEDKNAANTLATKVSASEPPASASAPGPSAPTPRPPANQVSPESDNVDDVDIATVQGLFAECMKKRCESSD</sequence>
<dbReference type="InterPro" id="IPR007206">
    <property type="entry name" value="Protein_HGH1_C"/>
</dbReference>
<dbReference type="PANTHER" id="PTHR13387">
    <property type="entry name" value="PROTEIN HGH1 HOMOLOG"/>
    <property type="match status" value="1"/>
</dbReference>